<feature type="region of interest" description="Disordered" evidence="1">
    <location>
        <begin position="41"/>
        <end position="64"/>
    </location>
</feature>
<sequence length="142" mass="15533">MVARHGSGRVRFSVPQEVAFDYLVDPANRPAWQSSLRSVADVDGEPRDGQTWTDVTVPGPRPAMRTTRLERPHVWAESGTWRGVRADLDLAFTPAAAGLACDVSFRFRIEALGVLGLVATFASVPAVRADLKHAAKILLERQ</sequence>
<dbReference type="Pfam" id="PF10604">
    <property type="entry name" value="Polyketide_cyc2"/>
    <property type="match status" value="1"/>
</dbReference>
<proteinExistence type="predicted"/>
<dbReference type="Gene3D" id="3.30.530.20">
    <property type="match status" value="1"/>
</dbReference>
<dbReference type="EMBL" id="JAMOIL010000034">
    <property type="protein sequence ID" value="MCM0622422.1"/>
    <property type="molecule type" value="Genomic_DNA"/>
</dbReference>
<organism evidence="2 3">
    <name type="scientific">Nocardioides bruguierae</name>
    <dbReference type="NCBI Taxonomy" id="2945102"/>
    <lineage>
        <taxon>Bacteria</taxon>
        <taxon>Bacillati</taxon>
        <taxon>Actinomycetota</taxon>
        <taxon>Actinomycetes</taxon>
        <taxon>Propionibacteriales</taxon>
        <taxon>Nocardioidaceae</taxon>
        <taxon>Nocardioides</taxon>
    </lineage>
</organism>
<evidence type="ECO:0000313" key="2">
    <source>
        <dbReference type="EMBL" id="MCM0622422.1"/>
    </source>
</evidence>
<keyword evidence="3" id="KW-1185">Reference proteome</keyword>
<dbReference type="AlphaFoldDB" id="A0A9X2DAN9"/>
<dbReference type="Proteomes" id="UP001139485">
    <property type="component" value="Unassembled WGS sequence"/>
</dbReference>
<comment type="caution">
    <text evidence="2">The sequence shown here is derived from an EMBL/GenBank/DDBJ whole genome shotgun (WGS) entry which is preliminary data.</text>
</comment>
<gene>
    <name evidence="2" type="ORF">M8330_19200</name>
</gene>
<dbReference type="SUPFAM" id="SSF55961">
    <property type="entry name" value="Bet v1-like"/>
    <property type="match status" value="1"/>
</dbReference>
<accession>A0A9X2DAN9</accession>
<dbReference type="InterPro" id="IPR023393">
    <property type="entry name" value="START-like_dom_sf"/>
</dbReference>
<evidence type="ECO:0000313" key="3">
    <source>
        <dbReference type="Proteomes" id="UP001139485"/>
    </source>
</evidence>
<dbReference type="RefSeq" id="WP_250828638.1">
    <property type="nucleotide sequence ID" value="NZ_JAMOIL010000034.1"/>
</dbReference>
<evidence type="ECO:0000256" key="1">
    <source>
        <dbReference type="SAM" id="MobiDB-lite"/>
    </source>
</evidence>
<name>A0A9X2DAN9_9ACTN</name>
<dbReference type="InterPro" id="IPR019587">
    <property type="entry name" value="Polyketide_cyclase/dehydratase"/>
</dbReference>
<protein>
    <submittedName>
        <fullName evidence="2">SRPBCC family protein</fullName>
    </submittedName>
</protein>
<reference evidence="2" key="1">
    <citation type="submission" date="2022-05" db="EMBL/GenBank/DDBJ databases">
        <authorList>
            <person name="Tuo L."/>
        </authorList>
    </citation>
    <scope>NUCLEOTIDE SEQUENCE</scope>
    <source>
        <strain evidence="2">BSK12Z-4</strain>
    </source>
</reference>